<dbReference type="Pfam" id="PF00406">
    <property type="entry name" value="ADK"/>
    <property type="match status" value="1"/>
</dbReference>
<dbReference type="AlphaFoldDB" id="A0A451DCU6"/>
<organism evidence="9 10">
    <name type="scientific">Candidatus Erwinia haradaeae</name>
    <dbReference type="NCBI Taxonomy" id="1922217"/>
    <lineage>
        <taxon>Bacteria</taxon>
        <taxon>Pseudomonadati</taxon>
        <taxon>Pseudomonadota</taxon>
        <taxon>Gammaproteobacteria</taxon>
        <taxon>Enterobacterales</taxon>
        <taxon>Erwiniaceae</taxon>
        <taxon>Erwinia</taxon>
    </lineage>
</organism>
<feature type="binding site" evidence="5">
    <location>
        <begin position="85"/>
        <end position="88"/>
    </location>
    <ligand>
        <name>AMP</name>
        <dbReference type="ChEBI" id="CHEBI:456215"/>
    </ligand>
</feature>
<dbReference type="CDD" id="cd01428">
    <property type="entry name" value="ADK"/>
    <property type="match status" value="1"/>
</dbReference>
<feature type="binding site" evidence="5">
    <location>
        <begin position="10"/>
        <end position="15"/>
    </location>
    <ligand>
        <name>ATP</name>
        <dbReference type="ChEBI" id="CHEBI:30616"/>
    </ligand>
</feature>
<evidence type="ECO:0000256" key="6">
    <source>
        <dbReference type="RuleBase" id="RU003330"/>
    </source>
</evidence>
<protein>
    <recommendedName>
        <fullName evidence="5 7">Adenylate kinase</fullName>
        <shortName evidence="5">AK</shortName>
        <ecNumber evidence="5 7">2.7.4.3</ecNumber>
    </recommendedName>
    <alternativeName>
        <fullName evidence="5">ATP-AMP transphosphorylase</fullName>
    </alternativeName>
    <alternativeName>
        <fullName evidence="5">ATP:AMP phosphotransferase</fullName>
    </alternativeName>
    <alternativeName>
        <fullName evidence="5">Adenylate monophosphate kinase</fullName>
    </alternativeName>
</protein>
<dbReference type="SUPFAM" id="SSF52540">
    <property type="entry name" value="P-loop containing nucleoside triphosphate hydrolases"/>
    <property type="match status" value="1"/>
</dbReference>
<feature type="region of interest" description="LID" evidence="5">
    <location>
        <begin position="122"/>
        <end position="159"/>
    </location>
</feature>
<comment type="subcellular location">
    <subcellularLocation>
        <location evidence="5 7">Cytoplasm</location>
    </subcellularLocation>
</comment>
<dbReference type="NCBIfam" id="TIGR01351">
    <property type="entry name" value="adk"/>
    <property type="match status" value="1"/>
</dbReference>
<evidence type="ECO:0000313" key="9">
    <source>
        <dbReference type="EMBL" id="VFP84288.1"/>
    </source>
</evidence>
<reference evidence="9 10" key="1">
    <citation type="submission" date="2019-02" db="EMBL/GenBank/DDBJ databases">
        <authorList>
            <person name="Manzano-Marin A."/>
            <person name="Manzano-Marin A."/>
        </authorList>
    </citation>
    <scope>NUCLEOTIDE SEQUENCE [LARGE SCALE GENOMIC DNA]</scope>
    <source>
        <strain evidence="9 10">ErCilaricifoliae</strain>
    </source>
</reference>
<dbReference type="EC" id="2.7.4.3" evidence="5 7"/>
<dbReference type="PRINTS" id="PR00094">
    <property type="entry name" value="ADENYLTKNASE"/>
</dbReference>
<dbReference type="HAMAP" id="MF_00235">
    <property type="entry name" value="Adenylate_kinase_Adk"/>
    <property type="match status" value="1"/>
</dbReference>
<comment type="function">
    <text evidence="5">Catalyzes the reversible transfer of the terminal phosphate group between ATP and AMP. Plays an important role in cellular energy homeostasis and in adenine nucleotide metabolism.</text>
</comment>
<feature type="region of interest" description="NMP" evidence="5">
    <location>
        <begin position="30"/>
        <end position="59"/>
    </location>
</feature>
<keyword evidence="1 5" id="KW-0808">Transferase</keyword>
<keyword evidence="3 5" id="KW-0547">Nucleotide-binding</keyword>
<comment type="pathway">
    <text evidence="5">Purine metabolism; AMP biosynthesis via salvage pathway; AMP from ADP: step 1/1.</text>
</comment>
<feature type="binding site" evidence="5">
    <location>
        <position position="167"/>
    </location>
    <ligand>
        <name>AMP</name>
        <dbReference type="ChEBI" id="CHEBI:456215"/>
    </ligand>
</feature>
<keyword evidence="5" id="KW-0963">Cytoplasm</keyword>
<dbReference type="Pfam" id="PF05191">
    <property type="entry name" value="ADK_lid"/>
    <property type="match status" value="1"/>
</dbReference>
<keyword evidence="2 5" id="KW-0545">Nucleotide biosynthesis</keyword>
<dbReference type="EMBL" id="LR217720">
    <property type="protein sequence ID" value="VFP84288.1"/>
    <property type="molecule type" value="Genomic_DNA"/>
</dbReference>
<evidence type="ECO:0000256" key="4">
    <source>
        <dbReference type="ARBA" id="ARBA00022777"/>
    </source>
</evidence>
<evidence type="ECO:0000256" key="7">
    <source>
        <dbReference type="RuleBase" id="RU003331"/>
    </source>
</evidence>
<dbReference type="GO" id="GO:0005524">
    <property type="term" value="F:ATP binding"/>
    <property type="evidence" value="ECO:0007669"/>
    <property type="project" value="UniProtKB-UniRule"/>
</dbReference>
<feature type="domain" description="Adenylate kinase active site lid" evidence="8">
    <location>
        <begin position="123"/>
        <end position="158"/>
    </location>
</feature>
<feature type="binding site" evidence="5">
    <location>
        <position position="92"/>
    </location>
    <ligand>
        <name>AMP</name>
        <dbReference type="ChEBI" id="CHEBI:456215"/>
    </ligand>
</feature>
<dbReference type="InterPro" id="IPR027417">
    <property type="entry name" value="P-loop_NTPase"/>
</dbReference>
<comment type="caution">
    <text evidence="5">Lacks conserved residue(s) required for the propagation of feature annotation.</text>
</comment>
<dbReference type="OrthoDB" id="9805030at2"/>
<gene>
    <name evidence="5 9" type="primary">adk</name>
    <name evidence="9" type="ORF">ERCILAFE3058_375</name>
</gene>
<dbReference type="GO" id="GO:0004017">
    <property type="term" value="F:AMP kinase activity"/>
    <property type="evidence" value="ECO:0007669"/>
    <property type="project" value="UniProtKB-UniRule"/>
</dbReference>
<evidence type="ECO:0000256" key="3">
    <source>
        <dbReference type="ARBA" id="ARBA00022741"/>
    </source>
</evidence>
<comment type="subunit">
    <text evidence="5 7">Monomer.</text>
</comment>
<feature type="binding site" evidence="5">
    <location>
        <position position="36"/>
    </location>
    <ligand>
        <name>AMP</name>
        <dbReference type="ChEBI" id="CHEBI:456215"/>
    </ligand>
</feature>
<dbReference type="InterPro" id="IPR007862">
    <property type="entry name" value="Adenylate_kinase_lid-dom"/>
</dbReference>
<dbReference type="UniPathway" id="UPA00588">
    <property type="reaction ID" value="UER00649"/>
</dbReference>
<feature type="binding site" evidence="5">
    <location>
        <position position="200"/>
    </location>
    <ligand>
        <name>ATP</name>
        <dbReference type="ChEBI" id="CHEBI:30616"/>
    </ligand>
</feature>
<dbReference type="GO" id="GO:0044209">
    <property type="term" value="P:AMP salvage"/>
    <property type="evidence" value="ECO:0007669"/>
    <property type="project" value="UniProtKB-UniRule"/>
</dbReference>
<dbReference type="GO" id="GO:0005737">
    <property type="term" value="C:cytoplasm"/>
    <property type="evidence" value="ECO:0007669"/>
    <property type="project" value="UniProtKB-SubCell"/>
</dbReference>
<evidence type="ECO:0000313" key="10">
    <source>
        <dbReference type="Proteomes" id="UP000294418"/>
    </source>
</evidence>
<feature type="binding site" evidence="5">
    <location>
        <begin position="57"/>
        <end position="59"/>
    </location>
    <ligand>
        <name>AMP</name>
        <dbReference type="ChEBI" id="CHEBI:456215"/>
    </ligand>
</feature>
<dbReference type="Proteomes" id="UP000294418">
    <property type="component" value="Chromosome"/>
</dbReference>
<dbReference type="InterPro" id="IPR033690">
    <property type="entry name" value="Adenylat_kinase_CS"/>
</dbReference>
<dbReference type="NCBIfam" id="NF001381">
    <property type="entry name" value="PRK00279.1-3"/>
    <property type="match status" value="1"/>
</dbReference>
<evidence type="ECO:0000256" key="2">
    <source>
        <dbReference type="ARBA" id="ARBA00022727"/>
    </source>
</evidence>
<evidence type="ECO:0000259" key="8">
    <source>
        <dbReference type="Pfam" id="PF05191"/>
    </source>
</evidence>
<sequence length="220" mass="24895">MRIILLGTPGSGKGTQAQFIVNKYGIPKISTGDMLRTAVKCNWRYGEKIKKIMDAGRLVSDEIVIALVKERICQTDCSMGFLLDGFPRTLLQAHALQASGVKIDHVLELCLSDELAMRRISGRRIHERSGRIYHVNFNPPKVNGRDDITGEILSIREDDQEEVVYKRLTAYHKMTVPLTLFYGKEAENGYMKYHQLDGSKSVTQIYEDLTCILSENNTNL</sequence>
<dbReference type="InterPro" id="IPR000850">
    <property type="entry name" value="Adenylat/UMP-CMP_kin"/>
</dbReference>
<comment type="domain">
    <text evidence="5">Consists of three domains, a large central CORE domain and two small peripheral domains, NMPbind and LID, which undergo movements during catalysis. The LID domain closes over the site of phosphoryl transfer upon ATP binding. Assembling and dissambling the active center during each catalytic cycle provides an effective means to prevent ATP hydrolysis.</text>
</comment>
<dbReference type="PANTHER" id="PTHR23359">
    <property type="entry name" value="NUCLEOTIDE KINASE"/>
    <property type="match status" value="1"/>
</dbReference>
<evidence type="ECO:0000256" key="1">
    <source>
        <dbReference type="ARBA" id="ARBA00022679"/>
    </source>
</evidence>
<proteinExistence type="inferred from homology"/>
<dbReference type="NCBIfam" id="NF001379">
    <property type="entry name" value="PRK00279.1-1"/>
    <property type="match status" value="1"/>
</dbReference>
<comment type="similarity">
    <text evidence="5 6">Belongs to the adenylate kinase family.</text>
</comment>
<dbReference type="InterPro" id="IPR006259">
    <property type="entry name" value="Adenyl_kin_sub"/>
</dbReference>
<dbReference type="PROSITE" id="PS00113">
    <property type="entry name" value="ADENYLATE_KINASE"/>
    <property type="match status" value="1"/>
</dbReference>
<keyword evidence="4 5" id="KW-0418">Kinase</keyword>
<dbReference type="FunFam" id="3.40.50.300:FF:000106">
    <property type="entry name" value="Adenylate kinase mitochondrial"/>
    <property type="match status" value="1"/>
</dbReference>
<feature type="binding site" evidence="5">
    <location>
        <begin position="132"/>
        <end position="133"/>
    </location>
    <ligand>
        <name>ATP</name>
        <dbReference type="ChEBI" id="CHEBI:30616"/>
    </ligand>
</feature>
<name>A0A451DCU6_9GAMM</name>
<comment type="catalytic activity">
    <reaction evidence="5 7">
        <text>AMP + ATP = 2 ADP</text>
        <dbReference type="Rhea" id="RHEA:12973"/>
        <dbReference type="ChEBI" id="CHEBI:30616"/>
        <dbReference type="ChEBI" id="CHEBI:456215"/>
        <dbReference type="ChEBI" id="CHEBI:456216"/>
        <dbReference type="EC" id="2.7.4.3"/>
    </reaction>
</comment>
<feature type="binding site" evidence="5">
    <location>
        <position position="156"/>
    </location>
    <ligand>
        <name>AMP</name>
        <dbReference type="ChEBI" id="CHEBI:456215"/>
    </ligand>
</feature>
<feature type="binding site" evidence="5">
    <location>
        <position position="123"/>
    </location>
    <ligand>
        <name>ATP</name>
        <dbReference type="ChEBI" id="CHEBI:30616"/>
    </ligand>
</feature>
<feature type="binding site" evidence="5">
    <location>
        <position position="31"/>
    </location>
    <ligand>
        <name>AMP</name>
        <dbReference type="ChEBI" id="CHEBI:456215"/>
    </ligand>
</feature>
<accession>A0A451DCU6</accession>
<dbReference type="RefSeq" id="WP_157989772.1">
    <property type="nucleotide sequence ID" value="NZ_LR217720.1"/>
</dbReference>
<evidence type="ECO:0000256" key="5">
    <source>
        <dbReference type="HAMAP-Rule" id="MF_00235"/>
    </source>
</evidence>
<dbReference type="Gene3D" id="3.40.50.300">
    <property type="entry name" value="P-loop containing nucleotide triphosphate hydrolases"/>
    <property type="match status" value="1"/>
</dbReference>
<keyword evidence="5 7" id="KW-0067">ATP-binding</keyword>